<feature type="domain" description="GST N-terminal" evidence="5">
    <location>
        <begin position="31"/>
        <end position="112"/>
    </location>
</feature>
<dbReference type="EMBL" id="NEVH01006722">
    <property type="protein sequence ID" value="PNF37103.1"/>
    <property type="molecule type" value="Genomic_DNA"/>
</dbReference>
<dbReference type="Gene3D" id="1.20.1050.10">
    <property type="match status" value="1"/>
</dbReference>
<dbReference type="AlphaFoldDB" id="A0A2J7R8D3"/>
<dbReference type="PROSITE" id="PS50405">
    <property type="entry name" value="GST_CTER"/>
    <property type="match status" value="1"/>
</dbReference>
<dbReference type="Proteomes" id="UP000235965">
    <property type="component" value="Unassembled WGS sequence"/>
</dbReference>
<keyword evidence="3" id="KW-0812">Transmembrane</keyword>
<evidence type="ECO:0000256" key="2">
    <source>
        <dbReference type="SAM" id="Coils"/>
    </source>
</evidence>
<dbReference type="SFLD" id="SFLDG00358">
    <property type="entry name" value="Main_(cytGST)"/>
    <property type="match status" value="1"/>
</dbReference>
<proteinExistence type="inferred from homology"/>
<keyword evidence="3" id="KW-1133">Transmembrane helix</keyword>
<feature type="signal peptide" evidence="4">
    <location>
        <begin position="1"/>
        <end position="15"/>
    </location>
</feature>
<name>A0A2J7R8D3_9NEOP</name>
<keyword evidence="8" id="KW-1185">Reference proteome</keyword>
<dbReference type="SUPFAM" id="SSF52833">
    <property type="entry name" value="Thioredoxin-like"/>
    <property type="match status" value="1"/>
</dbReference>
<evidence type="ECO:0000259" key="6">
    <source>
        <dbReference type="PROSITE" id="PS50405"/>
    </source>
</evidence>
<dbReference type="STRING" id="105785.A0A2J7R8D3"/>
<gene>
    <name evidence="7" type="ORF">B7P43_G07433</name>
</gene>
<dbReference type="InParanoid" id="A0A2J7R8D3"/>
<evidence type="ECO:0000313" key="8">
    <source>
        <dbReference type="Proteomes" id="UP000235965"/>
    </source>
</evidence>
<dbReference type="GO" id="GO:0005741">
    <property type="term" value="C:mitochondrial outer membrane"/>
    <property type="evidence" value="ECO:0007669"/>
    <property type="project" value="TreeGrafter"/>
</dbReference>
<dbReference type="GO" id="GO:0008053">
    <property type="term" value="P:mitochondrial fusion"/>
    <property type="evidence" value="ECO:0007669"/>
    <property type="project" value="TreeGrafter"/>
</dbReference>
<dbReference type="InterPro" id="IPR036249">
    <property type="entry name" value="Thioredoxin-like_sf"/>
</dbReference>
<evidence type="ECO:0000313" key="7">
    <source>
        <dbReference type="EMBL" id="PNF37103.1"/>
    </source>
</evidence>
<keyword evidence="2" id="KW-0175">Coiled coil</keyword>
<dbReference type="Pfam" id="PF00043">
    <property type="entry name" value="GST_C"/>
    <property type="match status" value="1"/>
</dbReference>
<dbReference type="Gene3D" id="3.40.30.10">
    <property type="entry name" value="Glutaredoxin"/>
    <property type="match status" value="1"/>
</dbReference>
<dbReference type="Pfam" id="PF13409">
    <property type="entry name" value="GST_N_2"/>
    <property type="match status" value="1"/>
</dbReference>
<feature type="transmembrane region" description="Helical" evidence="3">
    <location>
        <begin position="314"/>
        <end position="334"/>
    </location>
</feature>
<comment type="similarity">
    <text evidence="1">Belongs to the GST superfamily.</text>
</comment>
<keyword evidence="3" id="KW-0472">Membrane</keyword>
<dbReference type="FunCoup" id="A0A2J7R8D3">
    <property type="interactions" value="282"/>
</dbReference>
<dbReference type="PROSITE" id="PS50404">
    <property type="entry name" value="GST_NTER"/>
    <property type="match status" value="1"/>
</dbReference>
<dbReference type="GO" id="GO:0000266">
    <property type="term" value="P:mitochondrial fission"/>
    <property type="evidence" value="ECO:0007669"/>
    <property type="project" value="TreeGrafter"/>
</dbReference>
<feature type="domain" description="GST C-terminal" evidence="6">
    <location>
        <begin position="178"/>
        <end position="316"/>
    </location>
</feature>
<dbReference type="SUPFAM" id="SSF47616">
    <property type="entry name" value="GST C-terminal domain-like"/>
    <property type="match status" value="1"/>
</dbReference>
<keyword evidence="4" id="KW-0732">Signal</keyword>
<dbReference type="GO" id="GO:0006626">
    <property type="term" value="P:protein targeting to mitochondrion"/>
    <property type="evidence" value="ECO:0007669"/>
    <property type="project" value="TreeGrafter"/>
</dbReference>
<dbReference type="OrthoDB" id="249703at2759"/>
<evidence type="ECO:0008006" key="9">
    <source>
        <dbReference type="Google" id="ProtNLM"/>
    </source>
</evidence>
<evidence type="ECO:0000259" key="5">
    <source>
        <dbReference type="PROSITE" id="PS50404"/>
    </source>
</evidence>
<organism evidence="7 8">
    <name type="scientific">Cryptotermes secundus</name>
    <dbReference type="NCBI Taxonomy" id="105785"/>
    <lineage>
        <taxon>Eukaryota</taxon>
        <taxon>Metazoa</taxon>
        <taxon>Ecdysozoa</taxon>
        <taxon>Arthropoda</taxon>
        <taxon>Hexapoda</taxon>
        <taxon>Insecta</taxon>
        <taxon>Pterygota</taxon>
        <taxon>Neoptera</taxon>
        <taxon>Polyneoptera</taxon>
        <taxon>Dictyoptera</taxon>
        <taxon>Blattodea</taxon>
        <taxon>Blattoidea</taxon>
        <taxon>Termitoidae</taxon>
        <taxon>Kalotermitidae</taxon>
        <taxon>Cryptotermitinae</taxon>
        <taxon>Cryptotermes</taxon>
    </lineage>
</organism>
<dbReference type="InterPro" id="IPR004046">
    <property type="entry name" value="GST_C"/>
</dbReference>
<feature type="coiled-coil region" evidence="2">
    <location>
        <begin position="212"/>
        <end position="239"/>
    </location>
</feature>
<feature type="chain" id="PRO_5014466216" description="Ganglioside-induced differentiation-associated protein 1" evidence="4">
    <location>
        <begin position="16"/>
        <end position="338"/>
    </location>
</feature>
<dbReference type="InterPro" id="IPR004045">
    <property type="entry name" value="Glutathione_S-Trfase_N"/>
</dbReference>
<dbReference type="PANTHER" id="PTHR44188:SF1">
    <property type="entry name" value="GDAP1, ISOFORM A"/>
    <property type="match status" value="1"/>
</dbReference>
<reference evidence="7 8" key="1">
    <citation type="submission" date="2017-12" db="EMBL/GenBank/DDBJ databases">
        <title>Hemimetabolous genomes reveal molecular basis of termite eusociality.</title>
        <authorList>
            <person name="Harrison M.C."/>
            <person name="Jongepier E."/>
            <person name="Robertson H.M."/>
            <person name="Arning N."/>
            <person name="Bitard-Feildel T."/>
            <person name="Chao H."/>
            <person name="Childers C.P."/>
            <person name="Dinh H."/>
            <person name="Doddapaneni H."/>
            <person name="Dugan S."/>
            <person name="Gowin J."/>
            <person name="Greiner C."/>
            <person name="Han Y."/>
            <person name="Hu H."/>
            <person name="Hughes D.S.T."/>
            <person name="Huylmans A.-K."/>
            <person name="Kemena C."/>
            <person name="Kremer L.P.M."/>
            <person name="Lee S.L."/>
            <person name="Lopez-Ezquerra A."/>
            <person name="Mallet L."/>
            <person name="Monroy-Kuhn J.M."/>
            <person name="Moser A."/>
            <person name="Murali S.C."/>
            <person name="Muzny D.M."/>
            <person name="Otani S."/>
            <person name="Piulachs M.-D."/>
            <person name="Poelchau M."/>
            <person name="Qu J."/>
            <person name="Schaub F."/>
            <person name="Wada-Katsumata A."/>
            <person name="Worley K.C."/>
            <person name="Xie Q."/>
            <person name="Ylla G."/>
            <person name="Poulsen M."/>
            <person name="Gibbs R.A."/>
            <person name="Schal C."/>
            <person name="Richards S."/>
            <person name="Belles X."/>
            <person name="Korb J."/>
            <person name="Bornberg-Bauer E."/>
        </authorList>
    </citation>
    <scope>NUCLEOTIDE SEQUENCE [LARGE SCALE GENOMIC DNA]</scope>
    <source>
        <tissue evidence="7">Whole body</tissue>
    </source>
</reference>
<dbReference type="InterPro" id="IPR010987">
    <property type="entry name" value="Glutathione-S-Trfase_C-like"/>
</dbReference>
<sequence>MLYVLVAVLYLVTLAENRWKQYCFCDVTATILPANNTMLRGRVIDRVIMALHEKKLPYKEHVINLTKGEQFQPWFLRINPRGEVPVLKDGVRVIPDSGRILDYLEDNFSNGDTPRLIPLDQGPEIRQKVLQFRTVIDHIPAGTVTMGSFFHPEFCQNPKQPFIQPVRKALMAAEKNSADVLRMHAERNPEIQDILLQKAKFQETKHASVTDKDEYKKILNQVDSVLSQVEKELQSHTEDQENWWLCSDRFTVADIGLTILLDRLNRLGLEHYFWEDGKKPHISQYYRRVQQRDSYKKTIPSALSLVKMFIQTQAPLIVGVVTAMTVVVGGIYYYRKNK</sequence>
<evidence type="ECO:0000256" key="1">
    <source>
        <dbReference type="ARBA" id="ARBA00007409"/>
    </source>
</evidence>
<protein>
    <recommendedName>
        <fullName evidence="9">Ganglioside-induced differentiation-associated protein 1</fullName>
    </recommendedName>
</protein>
<dbReference type="SFLD" id="SFLDS00019">
    <property type="entry name" value="Glutathione_Transferase_(cytos"/>
    <property type="match status" value="1"/>
</dbReference>
<evidence type="ECO:0000256" key="3">
    <source>
        <dbReference type="SAM" id="Phobius"/>
    </source>
</evidence>
<evidence type="ECO:0000256" key="4">
    <source>
        <dbReference type="SAM" id="SignalP"/>
    </source>
</evidence>
<dbReference type="PANTHER" id="PTHR44188">
    <property type="entry name" value="GDAP1, ISOFORM A"/>
    <property type="match status" value="1"/>
</dbReference>
<dbReference type="InterPro" id="IPR036282">
    <property type="entry name" value="Glutathione-S-Trfase_C_sf"/>
</dbReference>
<dbReference type="InterPro" id="IPR040079">
    <property type="entry name" value="Glutathione_S-Trfase"/>
</dbReference>
<comment type="caution">
    <text evidence="7">The sequence shown here is derived from an EMBL/GenBank/DDBJ whole genome shotgun (WGS) entry which is preliminary data.</text>
</comment>
<accession>A0A2J7R8D3</accession>